<evidence type="ECO:0000256" key="7">
    <source>
        <dbReference type="ARBA" id="ARBA00023054"/>
    </source>
</evidence>
<proteinExistence type="inferred from homology"/>
<sequence length="226" mass="25758">MTATSIIPSSRSTKSQFLEGSSAYDAPLDYLDQLVFSEQVEGRIQALVTTAKHLGLEQLSCIGYSNALINLSSKKLSLKQSLHRTEFAMKELESHLAAVEHEYRLLDRWKSHFDDILYSNPGEGSPELLERRRQALSKKAKEYKREHDSIKLEDTPVTVSDLSAQQARNKETEEKVRQKRAKLKVYQGLPPNLDQARAALKKARTQQMRLIRMREKLLSDMAESVS</sequence>
<accession>A0ABR3EXL5</accession>
<dbReference type="PANTHER" id="PTHR31570">
    <property type="entry name" value="HAUS AUGMIN-LIKE COMPLEX SUBUNIT 1"/>
    <property type="match status" value="1"/>
</dbReference>
<comment type="subcellular location">
    <subcellularLocation>
        <location evidence="1">Cytoplasm</location>
        <location evidence="1">Cytoskeleton</location>
        <location evidence="1">Spindle</location>
    </subcellularLocation>
</comment>
<evidence type="ECO:0000256" key="4">
    <source>
        <dbReference type="ARBA" id="ARBA00022618"/>
    </source>
</evidence>
<dbReference type="Proteomes" id="UP001465976">
    <property type="component" value="Unassembled WGS sequence"/>
</dbReference>
<gene>
    <name evidence="11" type="ORF">V5O48_014329</name>
</gene>
<protein>
    <submittedName>
        <fullName evidence="11">Uncharacterized protein</fullName>
    </submittedName>
</protein>
<evidence type="ECO:0000256" key="8">
    <source>
        <dbReference type="ARBA" id="ARBA00023212"/>
    </source>
</evidence>
<keyword evidence="12" id="KW-1185">Reference proteome</keyword>
<keyword evidence="5" id="KW-0493">Microtubule</keyword>
<evidence type="ECO:0000313" key="12">
    <source>
        <dbReference type="Proteomes" id="UP001465976"/>
    </source>
</evidence>
<keyword evidence="9" id="KW-0131">Cell cycle</keyword>
<evidence type="ECO:0000256" key="9">
    <source>
        <dbReference type="ARBA" id="ARBA00023306"/>
    </source>
</evidence>
<evidence type="ECO:0000256" key="1">
    <source>
        <dbReference type="ARBA" id="ARBA00004186"/>
    </source>
</evidence>
<evidence type="ECO:0000256" key="6">
    <source>
        <dbReference type="ARBA" id="ARBA00022776"/>
    </source>
</evidence>
<keyword evidence="7 10" id="KW-0175">Coiled coil</keyword>
<evidence type="ECO:0000256" key="2">
    <source>
        <dbReference type="ARBA" id="ARBA00005479"/>
    </source>
</evidence>
<dbReference type="PANTHER" id="PTHR31570:SF1">
    <property type="entry name" value="HAUS AUGMIN-LIKE COMPLEX SUBUNIT 1"/>
    <property type="match status" value="1"/>
</dbReference>
<name>A0ABR3EXL5_9AGAR</name>
<evidence type="ECO:0000313" key="11">
    <source>
        <dbReference type="EMBL" id="KAL0567665.1"/>
    </source>
</evidence>
<dbReference type="EMBL" id="JBAHYK010001531">
    <property type="protein sequence ID" value="KAL0567665.1"/>
    <property type="molecule type" value="Genomic_DNA"/>
</dbReference>
<comment type="similarity">
    <text evidence="2">Belongs to the HAUS1 family.</text>
</comment>
<keyword evidence="6" id="KW-0498">Mitosis</keyword>
<evidence type="ECO:0000256" key="3">
    <source>
        <dbReference type="ARBA" id="ARBA00022490"/>
    </source>
</evidence>
<evidence type="ECO:0000256" key="5">
    <source>
        <dbReference type="ARBA" id="ARBA00022701"/>
    </source>
</evidence>
<keyword evidence="8" id="KW-0206">Cytoskeleton</keyword>
<reference evidence="11 12" key="1">
    <citation type="submission" date="2024-02" db="EMBL/GenBank/DDBJ databases">
        <title>A draft genome for the cacao thread blight pathogen Marasmius crinis-equi.</title>
        <authorList>
            <person name="Cohen S.P."/>
            <person name="Baruah I.K."/>
            <person name="Amoako-Attah I."/>
            <person name="Bukari Y."/>
            <person name="Meinhardt L.W."/>
            <person name="Bailey B.A."/>
        </authorList>
    </citation>
    <scope>NUCLEOTIDE SEQUENCE [LARGE SCALE GENOMIC DNA]</scope>
    <source>
        <strain evidence="11 12">GH-76</strain>
    </source>
</reference>
<dbReference type="InterPro" id="IPR026243">
    <property type="entry name" value="HAUS1"/>
</dbReference>
<feature type="coiled-coil region" evidence="10">
    <location>
        <begin position="133"/>
        <end position="189"/>
    </location>
</feature>
<keyword evidence="4" id="KW-0132">Cell division</keyword>
<organism evidence="11 12">
    <name type="scientific">Marasmius crinis-equi</name>
    <dbReference type="NCBI Taxonomy" id="585013"/>
    <lineage>
        <taxon>Eukaryota</taxon>
        <taxon>Fungi</taxon>
        <taxon>Dikarya</taxon>
        <taxon>Basidiomycota</taxon>
        <taxon>Agaricomycotina</taxon>
        <taxon>Agaricomycetes</taxon>
        <taxon>Agaricomycetidae</taxon>
        <taxon>Agaricales</taxon>
        <taxon>Marasmiineae</taxon>
        <taxon>Marasmiaceae</taxon>
        <taxon>Marasmius</taxon>
    </lineage>
</organism>
<comment type="caution">
    <text evidence="11">The sequence shown here is derived from an EMBL/GenBank/DDBJ whole genome shotgun (WGS) entry which is preliminary data.</text>
</comment>
<evidence type="ECO:0000256" key="10">
    <source>
        <dbReference type="SAM" id="Coils"/>
    </source>
</evidence>
<keyword evidence="3" id="KW-0963">Cytoplasm</keyword>